<evidence type="ECO:0000313" key="4">
    <source>
        <dbReference type="Proteomes" id="UP000003112"/>
    </source>
</evidence>
<name>E6KAD8_9BACT</name>
<dbReference type="EMBL" id="AEPD01000047">
    <property type="protein sequence ID" value="EFU29471.1"/>
    <property type="molecule type" value="Genomic_DNA"/>
</dbReference>
<dbReference type="STRING" id="873513.HMPREF6485_2574"/>
<evidence type="ECO:0000259" key="2">
    <source>
        <dbReference type="Pfam" id="PF13201"/>
    </source>
</evidence>
<dbReference type="Pfam" id="PF13201">
    <property type="entry name" value="PCMD"/>
    <property type="match status" value="1"/>
</dbReference>
<dbReference type="eggNOG" id="ENOG502Z7VS">
    <property type="taxonomic scope" value="Bacteria"/>
</dbReference>
<protein>
    <recommendedName>
        <fullName evidence="2">Putative carbohydrate metabolism domain-containing protein</fullName>
    </recommendedName>
</protein>
<gene>
    <name evidence="3" type="ORF">HMPREF6485_2574</name>
</gene>
<keyword evidence="4" id="KW-1185">Reference proteome</keyword>
<evidence type="ECO:0000313" key="3">
    <source>
        <dbReference type="EMBL" id="EFU29471.1"/>
    </source>
</evidence>
<proteinExistence type="predicted"/>
<keyword evidence="1" id="KW-0732">Signal</keyword>
<dbReference type="InterPro" id="IPR038653">
    <property type="entry name" value="Put_CMD_sf"/>
</dbReference>
<organism evidence="3 4">
    <name type="scientific">Segatella buccae ATCC 33574</name>
    <dbReference type="NCBI Taxonomy" id="873513"/>
    <lineage>
        <taxon>Bacteria</taxon>
        <taxon>Pseudomonadati</taxon>
        <taxon>Bacteroidota</taxon>
        <taxon>Bacteroidia</taxon>
        <taxon>Bacteroidales</taxon>
        <taxon>Prevotellaceae</taxon>
        <taxon>Segatella</taxon>
    </lineage>
</organism>
<comment type="caution">
    <text evidence="3">The sequence shown here is derived from an EMBL/GenBank/DDBJ whole genome shotgun (WGS) entry which is preliminary data.</text>
</comment>
<evidence type="ECO:0000256" key="1">
    <source>
        <dbReference type="SAM" id="SignalP"/>
    </source>
</evidence>
<dbReference type="Gene3D" id="2.60.120.890">
    <property type="entry name" value="BT2081, beta-jelly-roll domain"/>
    <property type="match status" value="1"/>
</dbReference>
<feature type="chain" id="PRO_5003207235" description="Putative carbohydrate metabolism domain-containing protein" evidence="1">
    <location>
        <begin position="21"/>
        <end position="317"/>
    </location>
</feature>
<feature type="signal peptide" evidence="1">
    <location>
        <begin position="1"/>
        <end position="20"/>
    </location>
</feature>
<accession>E6KAD8</accession>
<sequence>MYKQIAITVMTCLLATASVAQEREEPILYGNMNHWVARNIKESDIIGGNAKTLYEIGPDRTVNGNVPYKNLGKSPWATSNVMAKVMGIVKTNSSVYREARGNGYCAKLTTHIEHVKVLGMIDISVLAAGSIFLGDVHEPISGSKDGERALNWGIPYTKRPKALRFDYRVALTNEPNRIKQTGFSKVQTVAGKDCATAVLLLQKRSEDSKGNVTAKRVGTVVVEYRNSSSGWVNNATYQVLYGDLRHRQGYNERLMGLRQTDYVRNSKGKSVVLKEVGWADAGEQPTHLIVQFSSSNGGAFIGSPGNTIWIDNVRLVF</sequence>
<reference evidence="3 4" key="1">
    <citation type="submission" date="2010-10" db="EMBL/GenBank/DDBJ databases">
        <authorList>
            <person name="Muzny D."/>
            <person name="Qin X."/>
            <person name="Deng J."/>
            <person name="Jiang H."/>
            <person name="Liu Y."/>
            <person name="Qu J."/>
            <person name="Song X.-Z."/>
            <person name="Zhang L."/>
            <person name="Thornton R."/>
            <person name="Coyle M."/>
            <person name="Francisco L."/>
            <person name="Jackson L."/>
            <person name="Javaid M."/>
            <person name="Korchina V."/>
            <person name="Kovar C."/>
            <person name="Mata R."/>
            <person name="Mathew T."/>
            <person name="Ngo R."/>
            <person name="Nguyen L."/>
            <person name="Nguyen N."/>
            <person name="Okwuonu G."/>
            <person name="Ongeri F."/>
            <person name="Pham C."/>
            <person name="Simmons D."/>
            <person name="Wilczek-Boney K."/>
            <person name="Hale W."/>
            <person name="Jakkamsetti A."/>
            <person name="Pham P."/>
            <person name="Ruth R."/>
            <person name="San Lucas F."/>
            <person name="Warren J."/>
            <person name="Zhang J."/>
            <person name="Zhao Z."/>
            <person name="Zhou C."/>
            <person name="Zhu D."/>
            <person name="Lee S."/>
            <person name="Bess C."/>
            <person name="Blankenburg K."/>
            <person name="Forbes L."/>
            <person name="Fu Q."/>
            <person name="Gubbala S."/>
            <person name="Hirani K."/>
            <person name="Jayaseelan J.C."/>
            <person name="Lara F."/>
            <person name="Munidasa M."/>
            <person name="Palculict T."/>
            <person name="Patil S."/>
            <person name="Pu L.-L."/>
            <person name="Saada N."/>
            <person name="Tang L."/>
            <person name="Weissenberger G."/>
            <person name="Zhu Y."/>
            <person name="Hemphill L."/>
            <person name="Shang Y."/>
            <person name="Youmans B."/>
            <person name="Ayvaz T."/>
            <person name="Ross M."/>
            <person name="Santibanez J."/>
            <person name="Aqrawi P."/>
            <person name="Gross S."/>
            <person name="Joshi V."/>
            <person name="Fowler G."/>
            <person name="Nazareth L."/>
            <person name="Reid J."/>
            <person name="Worley K."/>
            <person name="Petrosino J."/>
            <person name="Highlander S."/>
            <person name="Gibbs R."/>
        </authorList>
    </citation>
    <scope>NUCLEOTIDE SEQUENCE [LARGE SCALE GENOMIC DNA]</scope>
    <source>
        <strain evidence="3 4">ATCC 33574</strain>
    </source>
</reference>
<feature type="domain" description="Putative carbohydrate metabolism" evidence="2">
    <location>
        <begin position="73"/>
        <end position="316"/>
    </location>
</feature>
<dbReference type="HOGENOM" id="CLU_859578_0_0_10"/>
<dbReference type="InterPro" id="IPR025112">
    <property type="entry name" value="PCMD"/>
</dbReference>
<dbReference type="Proteomes" id="UP000003112">
    <property type="component" value="Unassembled WGS sequence"/>
</dbReference>
<dbReference type="AlphaFoldDB" id="E6KAD8"/>